<dbReference type="EMBL" id="CP106735">
    <property type="protein sequence ID" value="UXX78579.1"/>
    <property type="molecule type" value="Genomic_DNA"/>
</dbReference>
<dbReference type="Proteomes" id="UP001062165">
    <property type="component" value="Chromosome"/>
</dbReference>
<dbReference type="Gene3D" id="1.10.530.10">
    <property type="match status" value="1"/>
</dbReference>
<gene>
    <name evidence="2" type="primary">mltB</name>
    <name evidence="2" type="ORF">N7E81_14555</name>
</gene>
<dbReference type="PANTHER" id="PTHR30163:SF9">
    <property type="entry name" value="MEMBRANE-BOUND LYTIC MUREIN TRANSGLYCOSYLASE B"/>
    <property type="match status" value="1"/>
</dbReference>
<accession>A0ABY6CXX9</accession>
<protein>
    <submittedName>
        <fullName evidence="2">Lytic murein transglycosylase B</fullName>
    </submittedName>
</protein>
<evidence type="ECO:0000313" key="3">
    <source>
        <dbReference type="Proteomes" id="UP001062165"/>
    </source>
</evidence>
<dbReference type="SUPFAM" id="SSF53955">
    <property type="entry name" value="Lysozyme-like"/>
    <property type="match status" value="1"/>
</dbReference>
<dbReference type="InterPro" id="IPR031304">
    <property type="entry name" value="SLT_2"/>
</dbReference>
<feature type="domain" description="Transglycosylase SLT" evidence="1">
    <location>
        <begin position="35"/>
        <end position="325"/>
    </location>
</feature>
<keyword evidence="3" id="KW-1185">Reference proteome</keyword>
<dbReference type="PANTHER" id="PTHR30163">
    <property type="entry name" value="MEMBRANE-BOUND LYTIC MUREIN TRANSGLYCOSYLASE B"/>
    <property type="match status" value="1"/>
</dbReference>
<evidence type="ECO:0000313" key="2">
    <source>
        <dbReference type="EMBL" id="UXX78579.1"/>
    </source>
</evidence>
<dbReference type="Pfam" id="PF13406">
    <property type="entry name" value="SLT_2"/>
    <property type="match status" value="1"/>
</dbReference>
<reference evidence="2" key="1">
    <citation type="submission" date="2022-10" db="EMBL/GenBank/DDBJ databases">
        <title>Comparative genomics and taxonomic characterization of three novel marine species of genus Reichenbachiella exhibiting antioxidant and polysaccharide degradation activities.</title>
        <authorList>
            <person name="Muhammad N."/>
            <person name="Lee Y.-J."/>
            <person name="Ko J."/>
            <person name="Kim S.-G."/>
        </authorList>
    </citation>
    <scope>NUCLEOTIDE SEQUENCE</scope>
    <source>
        <strain evidence="2">Wsw4-B4</strain>
    </source>
</reference>
<dbReference type="InterPro" id="IPR043426">
    <property type="entry name" value="MltB-like"/>
</dbReference>
<sequence length="336" mass="37998">MNTTHTLSAKSISILFMLYLGWFIPPVSYAQVDQSAVDDFVRISAYQQKRPLKDIAYIIDQAEFQPVIIEKMSRPAEKTMTWERYRNIFMTSERIHAGVVFWKENEQALNRVSEETGVAIETILGVIGVETYFGARMGTYRVLDALYTLAFGYPKRSSFFKKELGKYLELCKKEGLDPLVVKGSYAGAIGYGQFMPSSYLAYAKSYDSDSGADLINQVEDGIASVANYLKVHRWNKGELVAMPANKSEHAETLSKQSVKPANTIIFYTQKGYEPAEPVSPSKLVSLQVMDMEDGSQEYWVTFKNFYVITRYNHSPLYALAVFQLGEAIKEARKTDG</sequence>
<proteinExistence type="predicted"/>
<dbReference type="RefSeq" id="WP_263050324.1">
    <property type="nucleotide sequence ID" value="NZ_CP106735.1"/>
</dbReference>
<dbReference type="InterPro" id="IPR011757">
    <property type="entry name" value="Lytic_transglycosylase_MltB"/>
</dbReference>
<dbReference type="InterPro" id="IPR023346">
    <property type="entry name" value="Lysozyme-like_dom_sf"/>
</dbReference>
<dbReference type="Gene3D" id="1.10.8.350">
    <property type="entry name" value="Bacterial muramidase"/>
    <property type="match status" value="1"/>
</dbReference>
<evidence type="ECO:0000259" key="1">
    <source>
        <dbReference type="Pfam" id="PF13406"/>
    </source>
</evidence>
<dbReference type="NCBIfam" id="TIGR02282">
    <property type="entry name" value="MltB"/>
    <property type="match status" value="1"/>
</dbReference>
<organism evidence="2 3">
    <name type="scientific">Reichenbachiella carrageenanivorans</name>
    <dbReference type="NCBI Taxonomy" id="2979869"/>
    <lineage>
        <taxon>Bacteria</taxon>
        <taxon>Pseudomonadati</taxon>
        <taxon>Bacteroidota</taxon>
        <taxon>Cytophagia</taxon>
        <taxon>Cytophagales</taxon>
        <taxon>Reichenbachiellaceae</taxon>
        <taxon>Reichenbachiella</taxon>
    </lineage>
</organism>
<dbReference type="CDD" id="cd13399">
    <property type="entry name" value="Slt35-like"/>
    <property type="match status" value="1"/>
</dbReference>
<name>A0ABY6CXX9_9BACT</name>